<accession>A0A915HL68</accession>
<proteinExistence type="predicted"/>
<keyword evidence="1" id="KW-1185">Reference proteome</keyword>
<organism evidence="1 2">
    <name type="scientific">Romanomermis culicivorax</name>
    <name type="common">Nematode worm</name>
    <dbReference type="NCBI Taxonomy" id="13658"/>
    <lineage>
        <taxon>Eukaryota</taxon>
        <taxon>Metazoa</taxon>
        <taxon>Ecdysozoa</taxon>
        <taxon>Nematoda</taxon>
        <taxon>Enoplea</taxon>
        <taxon>Dorylaimia</taxon>
        <taxon>Mermithida</taxon>
        <taxon>Mermithoidea</taxon>
        <taxon>Mermithidae</taxon>
        <taxon>Romanomermis</taxon>
    </lineage>
</organism>
<evidence type="ECO:0000313" key="1">
    <source>
        <dbReference type="Proteomes" id="UP000887565"/>
    </source>
</evidence>
<dbReference type="Proteomes" id="UP000887565">
    <property type="component" value="Unplaced"/>
</dbReference>
<evidence type="ECO:0000313" key="2">
    <source>
        <dbReference type="WBParaSite" id="nRc.2.0.1.t02281-RA"/>
    </source>
</evidence>
<dbReference type="AlphaFoldDB" id="A0A915HL68"/>
<dbReference type="WBParaSite" id="nRc.2.0.1.t02281-RA">
    <property type="protein sequence ID" value="nRc.2.0.1.t02281-RA"/>
    <property type="gene ID" value="nRc.2.0.1.g02281"/>
</dbReference>
<reference evidence="2" key="1">
    <citation type="submission" date="2022-11" db="UniProtKB">
        <authorList>
            <consortium name="WormBaseParasite"/>
        </authorList>
    </citation>
    <scope>IDENTIFICATION</scope>
</reference>
<name>A0A915HL68_ROMCU</name>
<sequence length="59" mass="6651">MQTVQVFKMRFNAPPMPLNDGRRAALPALDEPPLLWNRQGKCPTANDDRILSYQLLGLA</sequence>
<protein>
    <submittedName>
        <fullName evidence="2">Uncharacterized protein</fullName>
    </submittedName>
</protein>